<evidence type="ECO:0000313" key="3">
    <source>
        <dbReference type="Proteomes" id="UP000078546"/>
    </source>
</evidence>
<dbReference type="AlphaFoldDB" id="A0A1A8WWS6"/>
<gene>
    <name evidence="2" type="ORF">POVCU1_034100</name>
</gene>
<feature type="region of interest" description="Disordered" evidence="1">
    <location>
        <begin position="1"/>
        <end position="36"/>
    </location>
</feature>
<sequence>MEDLNPGAGKGKNSLKNASSENEKKKKKKKKKIISKDKVENEDKIEVTEKKELLDNFKVNTFDENMDKLLGNIIPYMEIRKGEVANVLLAKYYYVDKKTPFFFIDINVYKCMYDSFFNLPLVDNALSSKINNSPYDQNSIYFYNVINSKCLNTIFYFLKEFFKENELEHFENGYEIMQLTYFFFFILLTDYYTVNKNIEKYCSHNFKILFMLKNYLFQKYMKYTNESVLKKYFLLNKVENDYRKNNFFIFETKIVNELSNDNKIQFENMTICIISAKKLANPYFFSVVIKNKSYEYMNDLLFLDLFRILVFTTTNVSPSLRSPMPRSTQECCGKENDCGDNTDYNTNIYLIPFNHTNSFAKEEKENAFSYVYEIEVPSHIYSNQEIEVYYIEENLKAKNTTFFESQNSPFLWDALNSLNRMCAAVEKTEENFPKKEDAAEEDVSSSNALEDHSSNRNYAFCNYTHKCNEKGYTAGEKFTEEEITHRNTLNGYDINKSEICEQTRESPENYCNEKNFHDDEIKLVKVECEKFSINEKTYLKIYSNRISNYYINLNSIANFPYSNWEIKYTQNDVIIKLQSKISNTFTFHINNNGIVLLDNGIDVLRDTYNLPLDVYTLLFVMKKRGINFLVTDIEMKKIQTEYNYHLNNRQTEQNIINDILLCFRFITFYSSNQRSEEPKTTIRIRGNEDKLNDIFTDSLHMEYEHNFCRIVKMETEDNEKRFTKNLSKHKSLLFCLFELSEFTVLNNRREKKTMIENTKQENGEDDNKKGLIAFQYFLMAIFSYYNIEKMNDVIIKENDNLKRDSYQMEWVQKFSEGEYNDIFELNETVESFCKKTERIKRINFGYEYMHIKIHEHVRSKGVTSQQNVALKTQAAVYYLDQSLFSVSLFLEFCSLWYCEDFFFFLLTMALESNYKEELRM</sequence>
<proteinExistence type="predicted"/>
<evidence type="ECO:0000313" key="2">
    <source>
        <dbReference type="EMBL" id="SBS96819.1"/>
    </source>
</evidence>
<organism evidence="2 3">
    <name type="scientific">Plasmodium ovale curtisi</name>
    <dbReference type="NCBI Taxonomy" id="864141"/>
    <lineage>
        <taxon>Eukaryota</taxon>
        <taxon>Sar</taxon>
        <taxon>Alveolata</taxon>
        <taxon>Apicomplexa</taxon>
        <taxon>Aconoidasida</taxon>
        <taxon>Haemosporida</taxon>
        <taxon>Plasmodiidae</taxon>
        <taxon>Plasmodium</taxon>
        <taxon>Plasmodium (Plasmodium)</taxon>
    </lineage>
</organism>
<reference evidence="3" key="1">
    <citation type="submission" date="2016-05" db="EMBL/GenBank/DDBJ databases">
        <authorList>
            <person name="Naeem Raeece"/>
        </authorList>
    </citation>
    <scope>NUCLEOTIDE SEQUENCE [LARGE SCALE GENOMIC DNA]</scope>
</reference>
<feature type="region of interest" description="Disordered" evidence="1">
    <location>
        <begin position="430"/>
        <end position="450"/>
    </location>
</feature>
<dbReference type="Proteomes" id="UP000078546">
    <property type="component" value="Unassembled WGS sequence"/>
</dbReference>
<name>A0A1A8WWS6_PLAOA</name>
<evidence type="ECO:0000256" key="1">
    <source>
        <dbReference type="SAM" id="MobiDB-lite"/>
    </source>
</evidence>
<accession>A0A1A8WWS6</accession>
<protein>
    <submittedName>
        <fullName evidence="2">Uncharacterized protein</fullName>
    </submittedName>
</protein>
<dbReference type="EMBL" id="FLQV01000628">
    <property type="protein sequence ID" value="SBS96819.1"/>
    <property type="molecule type" value="Genomic_DNA"/>
</dbReference>